<sequence>MERKKVAIVGAGASGLPSIRHGILYDLNVTCFEASSYVGGLWRYREEETELPVQ</sequence>
<proteinExistence type="inferred from homology"/>
<dbReference type="PANTHER" id="PTHR23023">
    <property type="entry name" value="DIMETHYLANILINE MONOOXYGENASE"/>
    <property type="match status" value="1"/>
</dbReference>
<dbReference type="InterPro" id="IPR020946">
    <property type="entry name" value="Flavin_mOase-like"/>
</dbReference>
<keyword evidence="7" id="KW-1185">Reference proteome</keyword>
<accession>A0A0D8XYE5</accession>
<dbReference type="Gene3D" id="3.50.50.60">
    <property type="entry name" value="FAD/NAD(P)-binding domain"/>
    <property type="match status" value="1"/>
</dbReference>
<evidence type="ECO:0000256" key="4">
    <source>
        <dbReference type="ARBA" id="ARBA00023002"/>
    </source>
</evidence>
<dbReference type="STRING" id="29172.A0A0D8XYE5"/>
<evidence type="ECO:0000256" key="2">
    <source>
        <dbReference type="ARBA" id="ARBA00022630"/>
    </source>
</evidence>
<dbReference type="SUPFAM" id="SSF51905">
    <property type="entry name" value="FAD/NAD(P)-binding domain"/>
    <property type="match status" value="1"/>
</dbReference>
<evidence type="ECO:0000256" key="1">
    <source>
        <dbReference type="ARBA" id="ARBA00009183"/>
    </source>
</evidence>
<dbReference type="OrthoDB" id="66881at2759"/>
<dbReference type="InterPro" id="IPR050346">
    <property type="entry name" value="FMO-like"/>
</dbReference>
<protein>
    <recommendedName>
        <fullName evidence="5">Flavin-containing monooxygenase</fullName>
        <ecNumber evidence="5">1.-.-.-</ecNumber>
    </recommendedName>
</protein>
<dbReference type="EC" id="1.-.-.-" evidence="5"/>
<dbReference type="Pfam" id="PF00743">
    <property type="entry name" value="FMO-like"/>
    <property type="match status" value="1"/>
</dbReference>
<dbReference type="EMBL" id="KN716232">
    <property type="protein sequence ID" value="KJH49515.1"/>
    <property type="molecule type" value="Genomic_DNA"/>
</dbReference>
<dbReference type="GO" id="GO:0004499">
    <property type="term" value="F:N,N-dimethylaniline monooxygenase activity"/>
    <property type="evidence" value="ECO:0007669"/>
    <property type="project" value="InterPro"/>
</dbReference>
<comment type="cofactor">
    <cofactor evidence="5">
        <name>FAD</name>
        <dbReference type="ChEBI" id="CHEBI:57692"/>
    </cofactor>
</comment>
<keyword evidence="5" id="KW-0503">Monooxygenase</keyword>
<dbReference type="Proteomes" id="UP000053766">
    <property type="component" value="Unassembled WGS sequence"/>
</dbReference>
<reference evidence="6 7" key="1">
    <citation type="submission" date="2013-11" db="EMBL/GenBank/DDBJ databases">
        <title>Draft genome of the bovine lungworm Dictyocaulus viviparus.</title>
        <authorList>
            <person name="Mitreva M."/>
        </authorList>
    </citation>
    <scope>NUCLEOTIDE SEQUENCE [LARGE SCALE GENOMIC DNA]</scope>
    <source>
        <strain evidence="6 7">HannoverDv2000</strain>
    </source>
</reference>
<evidence type="ECO:0000313" key="6">
    <source>
        <dbReference type="EMBL" id="KJH49515.1"/>
    </source>
</evidence>
<dbReference type="GO" id="GO:0050660">
    <property type="term" value="F:flavin adenine dinucleotide binding"/>
    <property type="evidence" value="ECO:0007669"/>
    <property type="project" value="InterPro"/>
</dbReference>
<evidence type="ECO:0000256" key="3">
    <source>
        <dbReference type="ARBA" id="ARBA00022827"/>
    </source>
</evidence>
<comment type="similarity">
    <text evidence="1 5">Belongs to the FMO family.</text>
</comment>
<dbReference type="GO" id="GO:0050661">
    <property type="term" value="F:NADP binding"/>
    <property type="evidence" value="ECO:0007669"/>
    <property type="project" value="InterPro"/>
</dbReference>
<evidence type="ECO:0000313" key="7">
    <source>
        <dbReference type="Proteomes" id="UP000053766"/>
    </source>
</evidence>
<gene>
    <name evidence="6" type="ORF">DICVIV_04349</name>
</gene>
<keyword evidence="2 5" id="KW-0285">Flavoprotein</keyword>
<evidence type="ECO:0000256" key="5">
    <source>
        <dbReference type="RuleBase" id="RU361177"/>
    </source>
</evidence>
<keyword evidence="3 5" id="KW-0274">FAD</keyword>
<organism evidence="6 7">
    <name type="scientific">Dictyocaulus viviparus</name>
    <name type="common">Bovine lungworm</name>
    <dbReference type="NCBI Taxonomy" id="29172"/>
    <lineage>
        <taxon>Eukaryota</taxon>
        <taxon>Metazoa</taxon>
        <taxon>Ecdysozoa</taxon>
        <taxon>Nematoda</taxon>
        <taxon>Chromadorea</taxon>
        <taxon>Rhabditida</taxon>
        <taxon>Rhabditina</taxon>
        <taxon>Rhabditomorpha</taxon>
        <taxon>Strongyloidea</taxon>
        <taxon>Metastrongylidae</taxon>
        <taxon>Dictyocaulus</taxon>
    </lineage>
</organism>
<dbReference type="InterPro" id="IPR036188">
    <property type="entry name" value="FAD/NAD-bd_sf"/>
</dbReference>
<keyword evidence="4 5" id="KW-0560">Oxidoreductase</keyword>
<dbReference type="AlphaFoldDB" id="A0A0D8XYE5"/>
<name>A0A0D8XYE5_DICVI</name>
<reference evidence="7" key="2">
    <citation type="journal article" date="2016" name="Sci. Rep.">
        <title>Dictyocaulus viviparus genome, variome and transcriptome elucidate lungworm biology and support future intervention.</title>
        <authorList>
            <person name="McNulty S.N."/>
            <person name="Strube C."/>
            <person name="Rosa B.A."/>
            <person name="Martin J.C."/>
            <person name="Tyagi R."/>
            <person name="Choi Y.J."/>
            <person name="Wang Q."/>
            <person name="Hallsworth Pepin K."/>
            <person name="Zhang X."/>
            <person name="Ozersky P."/>
            <person name="Wilson R.K."/>
            <person name="Sternberg P.W."/>
            <person name="Gasser R.B."/>
            <person name="Mitreva M."/>
        </authorList>
    </citation>
    <scope>NUCLEOTIDE SEQUENCE [LARGE SCALE GENOMIC DNA]</scope>
    <source>
        <strain evidence="7">HannoverDv2000</strain>
    </source>
</reference>